<feature type="region of interest" description="Disordered" evidence="8">
    <location>
        <begin position="156"/>
        <end position="194"/>
    </location>
</feature>
<dbReference type="PANTHER" id="PTHR42872">
    <property type="entry name" value="PROTEIN-GLUTAMATE METHYLESTERASE/PROTEIN-GLUTAMINE GLUTAMINASE"/>
    <property type="match status" value="1"/>
</dbReference>
<dbReference type="Gene3D" id="3.40.50.2300">
    <property type="match status" value="1"/>
</dbReference>
<dbReference type="EC" id="3.1.1.61" evidence="5"/>
<feature type="compositionally biased region" description="Pro residues" evidence="8">
    <location>
        <begin position="162"/>
        <end position="173"/>
    </location>
</feature>
<dbReference type="GO" id="GO:0008984">
    <property type="term" value="F:protein-glutamate methylesterase activity"/>
    <property type="evidence" value="ECO:0007669"/>
    <property type="project" value="UniProtKB-UniRule"/>
</dbReference>
<feature type="compositionally biased region" description="Low complexity" evidence="8">
    <location>
        <begin position="174"/>
        <end position="186"/>
    </location>
</feature>
<evidence type="ECO:0000256" key="3">
    <source>
        <dbReference type="ARBA" id="ARBA00022801"/>
    </source>
</evidence>
<reference evidence="11 12" key="1">
    <citation type="submission" date="2015-06" db="EMBL/GenBank/DDBJ databases">
        <title>Comparative genome analysis of nirS-carrying Bradyrhizobium sp. strains.</title>
        <authorList>
            <person name="Ishii S."/>
            <person name="Jang J."/>
            <person name="Nishizawa T."/>
            <person name="Senoo K."/>
        </authorList>
    </citation>
    <scope>NUCLEOTIDE SEQUENCE [LARGE SCALE GENOMIC DNA]</scope>
    <source>
        <strain evidence="11 12">TSA1</strain>
    </source>
</reference>
<dbReference type="InterPro" id="IPR011006">
    <property type="entry name" value="CheY-like_superfamily"/>
</dbReference>
<dbReference type="InterPro" id="IPR000673">
    <property type="entry name" value="Sig_transdc_resp-reg_Me-estase"/>
</dbReference>
<evidence type="ECO:0000259" key="10">
    <source>
        <dbReference type="PROSITE" id="PS50122"/>
    </source>
</evidence>
<name>A0A2M6UBJ1_9BRAD</name>
<evidence type="ECO:0000256" key="5">
    <source>
        <dbReference type="HAMAP-Rule" id="MF_00099"/>
    </source>
</evidence>
<dbReference type="Pfam" id="PF01339">
    <property type="entry name" value="CheB_methylest"/>
    <property type="match status" value="1"/>
</dbReference>
<dbReference type="SMART" id="SM00448">
    <property type="entry name" value="REC"/>
    <property type="match status" value="1"/>
</dbReference>
<dbReference type="SUPFAM" id="SSF52172">
    <property type="entry name" value="CheY-like"/>
    <property type="match status" value="1"/>
</dbReference>
<dbReference type="PROSITE" id="PS50110">
    <property type="entry name" value="RESPONSE_REGULATORY"/>
    <property type="match status" value="1"/>
</dbReference>
<dbReference type="CDD" id="cd17541">
    <property type="entry name" value="REC_CheB-like"/>
    <property type="match status" value="1"/>
</dbReference>
<dbReference type="EC" id="3.5.1.44" evidence="5"/>
<evidence type="ECO:0000313" key="11">
    <source>
        <dbReference type="EMBL" id="PIT01992.1"/>
    </source>
</evidence>
<dbReference type="GO" id="GO:0005737">
    <property type="term" value="C:cytoplasm"/>
    <property type="evidence" value="ECO:0007669"/>
    <property type="project" value="UniProtKB-SubCell"/>
</dbReference>
<evidence type="ECO:0000256" key="8">
    <source>
        <dbReference type="SAM" id="MobiDB-lite"/>
    </source>
</evidence>
<evidence type="ECO:0000256" key="4">
    <source>
        <dbReference type="ARBA" id="ARBA00048267"/>
    </source>
</evidence>
<evidence type="ECO:0000256" key="7">
    <source>
        <dbReference type="PROSITE-ProRule" id="PRU00169"/>
    </source>
</evidence>
<dbReference type="Pfam" id="PF00072">
    <property type="entry name" value="Response_reg"/>
    <property type="match status" value="1"/>
</dbReference>
<dbReference type="PIRSF" id="PIRSF000876">
    <property type="entry name" value="RR_chemtxs_CheB"/>
    <property type="match status" value="1"/>
</dbReference>
<comment type="caution">
    <text evidence="11">The sequence shown here is derived from an EMBL/GenBank/DDBJ whole genome shotgun (WGS) entry which is preliminary data.</text>
</comment>
<proteinExistence type="inferred from homology"/>
<dbReference type="PANTHER" id="PTHR42872:SF3">
    <property type="entry name" value="PROTEIN-GLUTAMATE METHYLESTERASE_PROTEIN-GLUTAMINE GLUTAMINASE 1"/>
    <property type="match status" value="1"/>
</dbReference>
<comment type="similarity">
    <text evidence="5">Belongs to the CheB family.</text>
</comment>
<keyword evidence="2 5" id="KW-0597">Phosphoprotein</keyword>
<organism evidence="11 12">
    <name type="scientific">Bradyrhizobium nitroreducens</name>
    <dbReference type="NCBI Taxonomy" id="709803"/>
    <lineage>
        <taxon>Bacteria</taxon>
        <taxon>Pseudomonadati</taxon>
        <taxon>Pseudomonadota</taxon>
        <taxon>Alphaproteobacteria</taxon>
        <taxon>Hyphomicrobiales</taxon>
        <taxon>Nitrobacteraceae</taxon>
        <taxon>Bradyrhizobium</taxon>
    </lineage>
</organism>
<dbReference type="SUPFAM" id="SSF52738">
    <property type="entry name" value="Methylesterase CheB, C-terminal domain"/>
    <property type="match status" value="1"/>
</dbReference>
<dbReference type="InterPro" id="IPR001789">
    <property type="entry name" value="Sig_transdc_resp-reg_receiver"/>
</dbReference>
<dbReference type="NCBIfam" id="NF001965">
    <property type="entry name" value="PRK00742.1"/>
    <property type="match status" value="1"/>
</dbReference>
<evidence type="ECO:0000256" key="1">
    <source>
        <dbReference type="ARBA" id="ARBA00022500"/>
    </source>
</evidence>
<feature type="active site" evidence="5 6">
    <location>
        <position position="336"/>
    </location>
</feature>
<gene>
    <name evidence="5" type="primary">cheB</name>
    <name evidence="11" type="ORF">TSA1_15385</name>
</gene>
<dbReference type="AlphaFoldDB" id="A0A2M6UBJ1"/>
<evidence type="ECO:0000256" key="6">
    <source>
        <dbReference type="PROSITE-ProRule" id="PRU00050"/>
    </source>
</evidence>
<dbReference type="EMBL" id="LFJC01000003">
    <property type="protein sequence ID" value="PIT01992.1"/>
    <property type="molecule type" value="Genomic_DNA"/>
</dbReference>
<dbReference type="Gene3D" id="3.40.50.180">
    <property type="entry name" value="Methylesterase CheB, C-terminal domain"/>
    <property type="match status" value="1"/>
</dbReference>
<dbReference type="Proteomes" id="UP000228930">
    <property type="component" value="Unassembled WGS sequence"/>
</dbReference>
<sequence length="396" mass="41291">MSVAFAGNSTTGSSREAGPLRVMIVDDSVVIRGLISRWVGAEHDMEVAASLRTGLEAVNQLERINPDVAVLDIEMPELDGISALPQLLAKKRDLVIIMASTLTRRNAEISFKALSLGAADYIPKPESTREASAADIFHHDLIQKIRHLGARLRRKPAVASPPLAPATPAPAPRGPVARPATPAPALQAPSSGSLVTRPFSSQAPKVLLIGSSTGGPQALMALVTELGPVIDRFPVLITQHMPPTFTTILAEHLARSSRKPAAEAVDGEPVKPGRIYLAPGGKHMRVARNGADTVIALDDGPAVNFCKPAVDPLFTSAIDIWHGNILSVILTGMGSDGMRGGKDIVAAGGSVIAQDEASSVVWGMPGAAANAGICAAILPLNQIGAKVNRLFAGDRS</sequence>
<protein>
    <recommendedName>
        <fullName evidence="5">Protein-glutamate methylesterase/protein-glutamine glutaminase</fullName>
        <ecNumber evidence="5">3.1.1.61</ecNumber>
        <ecNumber evidence="5">3.5.1.44</ecNumber>
    </recommendedName>
</protein>
<dbReference type="RefSeq" id="WP_100177192.1">
    <property type="nucleotide sequence ID" value="NZ_LFJC01000003.1"/>
</dbReference>
<dbReference type="GO" id="GO:0000156">
    <property type="term" value="F:phosphorelay response regulator activity"/>
    <property type="evidence" value="ECO:0007669"/>
    <property type="project" value="InterPro"/>
</dbReference>
<dbReference type="CDD" id="cd16432">
    <property type="entry name" value="CheB_Rec"/>
    <property type="match status" value="1"/>
</dbReference>
<feature type="active site" evidence="5 6">
    <location>
        <position position="212"/>
    </location>
</feature>
<comment type="PTM">
    <text evidence="5">Phosphorylated by CheA. Phosphorylation of the N-terminal regulatory domain activates the methylesterase activity.</text>
</comment>
<feature type="active site" evidence="5 6">
    <location>
        <position position="240"/>
    </location>
</feature>
<evidence type="ECO:0000313" key="12">
    <source>
        <dbReference type="Proteomes" id="UP000228930"/>
    </source>
</evidence>
<dbReference type="GO" id="GO:0050568">
    <property type="term" value="F:protein-glutamine glutaminase activity"/>
    <property type="evidence" value="ECO:0007669"/>
    <property type="project" value="UniProtKB-UniRule"/>
</dbReference>
<keyword evidence="1 5" id="KW-0145">Chemotaxis</keyword>
<keyword evidence="3 5" id="KW-0378">Hydrolase</keyword>
<dbReference type="InterPro" id="IPR035909">
    <property type="entry name" value="CheB_C"/>
</dbReference>
<keyword evidence="5" id="KW-0963">Cytoplasm</keyword>
<dbReference type="GO" id="GO:0006935">
    <property type="term" value="P:chemotaxis"/>
    <property type="evidence" value="ECO:0007669"/>
    <property type="project" value="UniProtKB-UniRule"/>
</dbReference>
<feature type="modified residue" description="4-aspartylphosphate" evidence="5 7">
    <location>
        <position position="72"/>
    </location>
</feature>
<comment type="subcellular location">
    <subcellularLocation>
        <location evidence="5">Cytoplasm</location>
    </subcellularLocation>
</comment>
<evidence type="ECO:0000259" key="9">
    <source>
        <dbReference type="PROSITE" id="PS50110"/>
    </source>
</evidence>
<comment type="catalytic activity">
    <reaction evidence="4 5">
        <text>[protein]-L-glutamate 5-O-methyl ester + H2O = L-glutamyl-[protein] + methanol + H(+)</text>
        <dbReference type="Rhea" id="RHEA:23236"/>
        <dbReference type="Rhea" id="RHEA-COMP:10208"/>
        <dbReference type="Rhea" id="RHEA-COMP:10311"/>
        <dbReference type="ChEBI" id="CHEBI:15377"/>
        <dbReference type="ChEBI" id="CHEBI:15378"/>
        <dbReference type="ChEBI" id="CHEBI:17790"/>
        <dbReference type="ChEBI" id="CHEBI:29973"/>
        <dbReference type="ChEBI" id="CHEBI:82795"/>
        <dbReference type="EC" id="3.1.1.61"/>
    </reaction>
</comment>
<dbReference type="HAMAP" id="MF_00099">
    <property type="entry name" value="CheB_chemtxs"/>
    <property type="match status" value="1"/>
</dbReference>
<comment type="domain">
    <text evidence="5">Contains a C-terminal catalytic domain, and an N-terminal region which modulates catalytic activity.</text>
</comment>
<comment type="function">
    <text evidence="5">Involved in chemotaxis. Part of a chemotaxis signal transduction system that modulates chemotaxis in response to various stimuli. Catalyzes the demethylation of specific methylglutamate residues introduced into the chemoreceptors (methyl-accepting chemotaxis proteins or MCP) by CheR. Also mediates the irreversible deamidation of specific glutamine residues to glutamic acid.</text>
</comment>
<feature type="domain" description="Response regulatory" evidence="9">
    <location>
        <begin position="21"/>
        <end position="139"/>
    </location>
</feature>
<comment type="catalytic activity">
    <reaction evidence="5">
        <text>L-glutaminyl-[protein] + H2O = L-glutamyl-[protein] + NH4(+)</text>
        <dbReference type="Rhea" id="RHEA:16441"/>
        <dbReference type="Rhea" id="RHEA-COMP:10207"/>
        <dbReference type="Rhea" id="RHEA-COMP:10208"/>
        <dbReference type="ChEBI" id="CHEBI:15377"/>
        <dbReference type="ChEBI" id="CHEBI:28938"/>
        <dbReference type="ChEBI" id="CHEBI:29973"/>
        <dbReference type="ChEBI" id="CHEBI:30011"/>
        <dbReference type="EC" id="3.5.1.44"/>
    </reaction>
</comment>
<dbReference type="InterPro" id="IPR008248">
    <property type="entry name" value="CheB-like"/>
</dbReference>
<feature type="domain" description="CheB-type methylesterase" evidence="10">
    <location>
        <begin position="198"/>
        <end position="387"/>
    </location>
</feature>
<evidence type="ECO:0000256" key="2">
    <source>
        <dbReference type="ARBA" id="ARBA00022553"/>
    </source>
</evidence>
<accession>A0A2M6UBJ1</accession>
<keyword evidence="12" id="KW-1185">Reference proteome</keyword>
<dbReference type="PROSITE" id="PS50122">
    <property type="entry name" value="CHEB"/>
    <property type="match status" value="1"/>
</dbReference>